<evidence type="ECO:0000313" key="2">
    <source>
        <dbReference type="Proteomes" id="UP000242913"/>
    </source>
</evidence>
<dbReference type="EMBL" id="KZ270203">
    <property type="protein sequence ID" value="OZC06143.1"/>
    <property type="molecule type" value="Genomic_DNA"/>
</dbReference>
<dbReference type="OrthoDB" id="289038at2759"/>
<dbReference type="Proteomes" id="UP000242913">
    <property type="component" value="Unassembled WGS sequence"/>
</dbReference>
<keyword evidence="2" id="KW-1185">Reference proteome</keyword>
<sequence>MDGCCIGGVLIPVQLTVQSLNPTETRILHPSDRRKTLDELGIDTSARVIIHFQNHPCTWNNRLTSSDSSPDQTFTCCNEGSAANNEENERILPGAVIAENPDHVRFLYTLADIGYAYGNNYLRKSATDVLNQMPPDTMSVTMLKEMVESGRLYDLLPSESSNHILHLLRILHSLLLPCNGHFMTEATEFQILFLTSPSCLAVFSFLGDPQILCRWDEYACTAIIWWLANIAKFVLFVAARLK</sequence>
<evidence type="ECO:0000313" key="1">
    <source>
        <dbReference type="EMBL" id="OZC06143.1"/>
    </source>
</evidence>
<feature type="non-terminal residue" evidence="1">
    <location>
        <position position="242"/>
    </location>
</feature>
<protein>
    <submittedName>
        <fullName evidence="1">Uncharacterized protein</fullName>
    </submittedName>
</protein>
<name>A0A238BLR1_9BILA</name>
<accession>A0A238BLR1</accession>
<reference evidence="1 2" key="1">
    <citation type="submission" date="2015-12" db="EMBL/GenBank/DDBJ databases">
        <title>Draft genome of the nematode, Onchocerca flexuosa.</title>
        <authorList>
            <person name="Mitreva M."/>
        </authorList>
    </citation>
    <scope>NUCLEOTIDE SEQUENCE [LARGE SCALE GENOMIC DNA]</scope>
    <source>
        <strain evidence="1">Red Deer</strain>
    </source>
</reference>
<organism evidence="1 2">
    <name type="scientific">Onchocerca flexuosa</name>
    <dbReference type="NCBI Taxonomy" id="387005"/>
    <lineage>
        <taxon>Eukaryota</taxon>
        <taxon>Metazoa</taxon>
        <taxon>Ecdysozoa</taxon>
        <taxon>Nematoda</taxon>
        <taxon>Chromadorea</taxon>
        <taxon>Rhabditida</taxon>
        <taxon>Spirurina</taxon>
        <taxon>Spiruromorpha</taxon>
        <taxon>Filarioidea</taxon>
        <taxon>Onchocercidae</taxon>
        <taxon>Onchocerca</taxon>
    </lineage>
</organism>
<gene>
    <name evidence="1" type="ORF">X798_06870</name>
</gene>
<proteinExistence type="predicted"/>
<dbReference type="AlphaFoldDB" id="A0A238BLR1"/>